<dbReference type="NCBIfam" id="TIGR01245">
    <property type="entry name" value="trpD"/>
    <property type="match status" value="1"/>
</dbReference>
<dbReference type="GO" id="GO:0004048">
    <property type="term" value="F:anthranilate phosphoribosyltransferase activity"/>
    <property type="evidence" value="ECO:0007669"/>
    <property type="project" value="UniProtKB-EC"/>
</dbReference>
<name>A0A1J5S2S1_9ZZZZ</name>
<dbReference type="Gene3D" id="3.40.1030.10">
    <property type="entry name" value="Nucleoside phosphorylase/phosphoribosyltransferase catalytic domain"/>
    <property type="match status" value="1"/>
</dbReference>
<evidence type="ECO:0000256" key="2">
    <source>
        <dbReference type="ARBA" id="ARBA00011948"/>
    </source>
</evidence>
<evidence type="ECO:0000256" key="7">
    <source>
        <dbReference type="ARBA" id="ARBA00023141"/>
    </source>
</evidence>
<dbReference type="GO" id="GO:0000162">
    <property type="term" value="P:L-tryptophan biosynthetic process"/>
    <property type="evidence" value="ECO:0007669"/>
    <property type="project" value="UniProtKB-KW"/>
</dbReference>
<dbReference type="GO" id="GO:0005829">
    <property type="term" value="C:cytosol"/>
    <property type="evidence" value="ECO:0007669"/>
    <property type="project" value="TreeGrafter"/>
</dbReference>
<evidence type="ECO:0000259" key="9">
    <source>
        <dbReference type="Pfam" id="PF02885"/>
    </source>
</evidence>
<dbReference type="AlphaFoldDB" id="A0A1J5S2S1"/>
<evidence type="ECO:0000256" key="6">
    <source>
        <dbReference type="ARBA" id="ARBA00022822"/>
    </source>
</evidence>
<sequence length="344" mass="35201">MTAPASVGTEMKAVLARVGAGERLSEDEAAAAFDIIMSGDATPAQIGGFLMALRVRGETVAEITGAARVMRAKAAAIDAPPGAIDTCGTGGDASGTYNISTAAALVVAGCGVPVAKHGNRALSSKSGSADVLAALGVKIDADSALVREALWSIHIGFLMAPRHHAAMRHVAGPRVELGTRTIFNLLGPLANPAGTRHQVMGVFAAQWLEPLAEVLGRLGAERAWVVHGGDGLDELTTTGPSQVAEWHQGRVARFEITPEQVGLPRVPAAALKGGDAETNAAALRRLLDGEPGPYRDIVLLNSAAALVVAGRAADLPQGLALAAASIDQGAARRTLDQLVAITNR</sequence>
<keyword evidence="3" id="KW-0028">Amino-acid biosynthesis</keyword>
<dbReference type="InterPro" id="IPR005940">
    <property type="entry name" value="Anthranilate_Pribosyl_Tfrase"/>
</dbReference>
<keyword evidence="6" id="KW-0822">Tryptophan biosynthesis</keyword>
<evidence type="ECO:0000256" key="1">
    <source>
        <dbReference type="ARBA" id="ARBA00004907"/>
    </source>
</evidence>
<dbReference type="Pfam" id="PF02885">
    <property type="entry name" value="Glycos_trans_3N"/>
    <property type="match status" value="1"/>
</dbReference>
<evidence type="ECO:0000256" key="4">
    <source>
        <dbReference type="ARBA" id="ARBA00022676"/>
    </source>
</evidence>
<dbReference type="InterPro" id="IPR000312">
    <property type="entry name" value="Glycosyl_Trfase_fam3"/>
</dbReference>
<dbReference type="FunFam" id="3.40.1030.10:FF:000002">
    <property type="entry name" value="Anthranilate phosphoribosyltransferase"/>
    <property type="match status" value="1"/>
</dbReference>
<dbReference type="InterPro" id="IPR035902">
    <property type="entry name" value="Nuc_phospho_transferase"/>
</dbReference>
<keyword evidence="7" id="KW-0057">Aromatic amino acid biosynthesis</keyword>
<dbReference type="SUPFAM" id="SSF52418">
    <property type="entry name" value="Nucleoside phosphorylase/phosphoribosyltransferase catalytic domain"/>
    <property type="match status" value="1"/>
</dbReference>
<accession>A0A1J5S2S1</accession>
<dbReference type="InterPro" id="IPR017459">
    <property type="entry name" value="Glycosyl_Trfase_fam3_N_dom"/>
</dbReference>
<feature type="domain" description="Glycosyl transferase family 3 N-terminal" evidence="9">
    <location>
        <begin position="13"/>
        <end position="74"/>
    </location>
</feature>
<dbReference type="HAMAP" id="MF_00211">
    <property type="entry name" value="TrpD"/>
    <property type="match status" value="1"/>
</dbReference>
<dbReference type="PANTHER" id="PTHR43285:SF2">
    <property type="entry name" value="ANTHRANILATE PHOSPHORIBOSYLTRANSFERASE"/>
    <property type="match status" value="1"/>
</dbReference>
<gene>
    <name evidence="10" type="primary">trpD_5</name>
    <name evidence="10" type="ORF">GALL_155270</name>
</gene>
<dbReference type="EMBL" id="MLJW01000075">
    <property type="protein sequence ID" value="OIR02370.1"/>
    <property type="molecule type" value="Genomic_DNA"/>
</dbReference>
<dbReference type="EC" id="2.4.2.18" evidence="2"/>
<dbReference type="SUPFAM" id="SSF47648">
    <property type="entry name" value="Nucleoside phosphorylase/phosphoribosyltransferase N-terminal domain"/>
    <property type="match status" value="1"/>
</dbReference>
<feature type="domain" description="Glycosyl transferase family 3" evidence="8">
    <location>
        <begin position="83"/>
        <end position="331"/>
    </location>
</feature>
<evidence type="ECO:0000313" key="10">
    <source>
        <dbReference type="EMBL" id="OIR02370.1"/>
    </source>
</evidence>
<keyword evidence="4 10" id="KW-0328">Glycosyltransferase</keyword>
<organism evidence="10">
    <name type="scientific">mine drainage metagenome</name>
    <dbReference type="NCBI Taxonomy" id="410659"/>
    <lineage>
        <taxon>unclassified sequences</taxon>
        <taxon>metagenomes</taxon>
        <taxon>ecological metagenomes</taxon>
    </lineage>
</organism>
<evidence type="ECO:0000256" key="3">
    <source>
        <dbReference type="ARBA" id="ARBA00022605"/>
    </source>
</evidence>
<keyword evidence="5 10" id="KW-0808">Transferase</keyword>
<comment type="caution">
    <text evidence="10">The sequence shown here is derived from an EMBL/GenBank/DDBJ whole genome shotgun (WGS) entry which is preliminary data.</text>
</comment>
<comment type="pathway">
    <text evidence="1">Amino-acid biosynthesis; L-tryptophan biosynthesis; L-tryptophan from chorismate: step 2/5.</text>
</comment>
<dbReference type="Pfam" id="PF00591">
    <property type="entry name" value="Glycos_transf_3"/>
    <property type="match status" value="1"/>
</dbReference>
<evidence type="ECO:0000259" key="8">
    <source>
        <dbReference type="Pfam" id="PF00591"/>
    </source>
</evidence>
<proteinExistence type="inferred from homology"/>
<protein>
    <recommendedName>
        <fullName evidence="2">anthranilate phosphoribosyltransferase</fullName>
        <ecNumber evidence="2">2.4.2.18</ecNumber>
    </recommendedName>
</protein>
<dbReference type="Gene3D" id="1.20.970.10">
    <property type="entry name" value="Transferase, Pyrimidine Nucleoside Phosphorylase, Chain C"/>
    <property type="match status" value="1"/>
</dbReference>
<dbReference type="PANTHER" id="PTHR43285">
    <property type="entry name" value="ANTHRANILATE PHOSPHORIBOSYLTRANSFERASE"/>
    <property type="match status" value="1"/>
</dbReference>
<dbReference type="InterPro" id="IPR036320">
    <property type="entry name" value="Glycosyl_Trfase_fam3_N_dom_sf"/>
</dbReference>
<reference evidence="10" key="1">
    <citation type="submission" date="2016-10" db="EMBL/GenBank/DDBJ databases">
        <title>Sequence of Gallionella enrichment culture.</title>
        <authorList>
            <person name="Poehlein A."/>
            <person name="Muehling M."/>
            <person name="Daniel R."/>
        </authorList>
    </citation>
    <scope>NUCLEOTIDE SEQUENCE</scope>
</reference>
<evidence type="ECO:0000256" key="5">
    <source>
        <dbReference type="ARBA" id="ARBA00022679"/>
    </source>
</evidence>